<proteinExistence type="predicted"/>
<accession>A0ABW7BEM4</accession>
<dbReference type="SUPFAM" id="SSF47336">
    <property type="entry name" value="ACP-like"/>
    <property type="match status" value="1"/>
</dbReference>
<dbReference type="PROSITE" id="PS50075">
    <property type="entry name" value="CARRIER"/>
    <property type="match status" value="1"/>
</dbReference>
<dbReference type="InterPro" id="IPR036736">
    <property type="entry name" value="ACP-like_sf"/>
</dbReference>
<dbReference type="Proteomes" id="UP001604267">
    <property type="component" value="Unassembled WGS sequence"/>
</dbReference>
<organism evidence="2 3">
    <name type="scientific">Streptomyces cinerochromogenes</name>
    <dbReference type="NCBI Taxonomy" id="66422"/>
    <lineage>
        <taxon>Bacteria</taxon>
        <taxon>Bacillati</taxon>
        <taxon>Actinomycetota</taxon>
        <taxon>Actinomycetes</taxon>
        <taxon>Kitasatosporales</taxon>
        <taxon>Streptomycetaceae</taxon>
        <taxon>Streptomyces</taxon>
    </lineage>
</organism>
<evidence type="ECO:0000313" key="2">
    <source>
        <dbReference type="EMBL" id="MFG3014166.1"/>
    </source>
</evidence>
<dbReference type="InterPro" id="IPR009081">
    <property type="entry name" value="PP-bd_ACP"/>
</dbReference>
<dbReference type="Pfam" id="PF00550">
    <property type="entry name" value="PP-binding"/>
    <property type="match status" value="1"/>
</dbReference>
<dbReference type="RefSeq" id="WP_392820537.1">
    <property type="nucleotide sequence ID" value="NZ_JBICYV010000014.1"/>
</dbReference>
<protein>
    <submittedName>
        <fullName evidence="2">Acyl carrier protein</fullName>
    </submittedName>
</protein>
<dbReference type="EMBL" id="JBICYV010000014">
    <property type="protein sequence ID" value="MFG3014166.1"/>
    <property type="molecule type" value="Genomic_DNA"/>
</dbReference>
<name>A0ABW7BEM4_9ACTN</name>
<sequence>MRSEEILPLITEAIVEVLPELDGHPFTASDSLEALGADSMDRAEIVMVVLERLDLEIPLVDTHGPRNLGELAELLGEKTSARAR</sequence>
<keyword evidence="3" id="KW-1185">Reference proteome</keyword>
<reference evidence="2 3" key="1">
    <citation type="submission" date="2024-10" db="EMBL/GenBank/DDBJ databases">
        <title>The Natural Products Discovery Center: Release of the First 8490 Sequenced Strains for Exploring Actinobacteria Biosynthetic Diversity.</title>
        <authorList>
            <person name="Kalkreuter E."/>
            <person name="Kautsar S.A."/>
            <person name="Yang D."/>
            <person name="Bader C.D."/>
            <person name="Teijaro C.N."/>
            <person name="Fluegel L."/>
            <person name="Davis C.M."/>
            <person name="Simpson J.R."/>
            <person name="Lauterbach L."/>
            <person name="Steele A.D."/>
            <person name="Gui C."/>
            <person name="Meng S."/>
            <person name="Li G."/>
            <person name="Viehrig K."/>
            <person name="Ye F."/>
            <person name="Su P."/>
            <person name="Kiefer A.F."/>
            <person name="Nichols A."/>
            <person name="Cepeda A.J."/>
            <person name="Yan W."/>
            <person name="Fan B."/>
            <person name="Jiang Y."/>
            <person name="Adhikari A."/>
            <person name="Zheng C.-J."/>
            <person name="Schuster L."/>
            <person name="Cowan T.M."/>
            <person name="Smanski M.J."/>
            <person name="Chevrette M.G."/>
            <person name="De Carvalho L.P.S."/>
            <person name="Shen B."/>
        </authorList>
    </citation>
    <scope>NUCLEOTIDE SEQUENCE [LARGE SCALE GENOMIC DNA]</scope>
    <source>
        <strain evidence="2 3">NPDC048320</strain>
    </source>
</reference>
<evidence type="ECO:0000313" key="3">
    <source>
        <dbReference type="Proteomes" id="UP001604267"/>
    </source>
</evidence>
<evidence type="ECO:0000259" key="1">
    <source>
        <dbReference type="PROSITE" id="PS50075"/>
    </source>
</evidence>
<comment type="caution">
    <text evidence="2">The sequence shown here is derived from an EMBL/GenBank/DDBJ whole genome shotgun (WGS) entry which is preliminary data.</text>
</comment>
<feature type="domain" description="Carrier" evidence="1">
    <location>
        <begin position="4"/>
        <end position="79"/>
    </location>
</feature>
<gene>
    <name evidence="2" type="ORF">ACGFZB_27830</name>
</gene>
<dbReference type="NCBIfam" id="NF005502">
    <property type="entry name" value="PRK07117.1"/>
    <property type="match status" value="1"/>
</dbReference>
<dbReference type="Gene3D" id="1.10.1200.10">
    <property type="entry name" value="ACP-like"/>
    <property type="match status" value="1"/>
</dbReference>